<keyword evidence="7" id="KW-0813">Transport</keyword>
<evidence type="ECO:0000256" key="2">
    <source>
        <dbReference type="ARBA" id="ARBA00005811"/>
    </source>
</evidence>
<dbReference type="Pfam" id="PF02472">
    <property type="entry name" value="ExbD"/>
    <property type="match status" value="1"/>
</dbReference>
<dbReference type="AlphaFoldDB" id="A0A3N4UL64"/>
<evidence type="ECO:0000256" key="5">
    <source>
        <dbReference type="ARBA" id="ARBA00022989"/>
    </source>
</evidence>
<comment type="similarity">
    <text evidence="2 7">Belongs to the ExbD/TolR family.</text>
</comment>
<keyword evidence="4 7" id="KW-0812">Transmembrane</keyword>
<evidence type="ECO:0000313" key="9">
    <source>
        <dbReference type="Proteomes" id="UP000269689"/>
    </source>
</evidence>
<dbReference type="GO" id="GO:0005886">
    <property type="term" value="C:plasma membrane"/>
    <property type="evidence" value="ECO:0007669"/>
    <property type="project" value="UniProtKB-SubCell"/>
</dbReference>
<dbReference type="InterPro" id="IPR003400">
    <property type="entry name" value="ExbD"/>
</dbReference>
<dbReference type="Proteomes" id="UP000269689">
    <property type="component" value="Unassembled WGS sequence"/>
</dbReference>
<evidence type="ECO:0000256" key="3">
    <source>
        <dbReference type="ARBA" id="ARBA00022475"/>
    </source>
</evidence>
<evidence type="ECO:0000313" key="8">
    <source>
        <dbReference type="EMBL" id="RPE71342.1"/>
    </source>
</evidence>
<accession>A0A3N4UL64</accession>
<dbReference type="GO" id="GO:0015031">
    <property type="term" value="P:protein transport"/>
    <property type="evidence" value="ECO:0007669"/>
    <property type="project" value="UniProtKB-KW"/>
</dbReference>
<dbReference type="PANTHER" id="PTHR30558:SF7">
    <property type="entry name" value="TOL-PAL SYSTEM PROTEIN TOLR"/>
    <property type="match status" value="1"/>
</dbReference>
<organism evidence="8 9">
    <name type="scientific">Pacificibacter maritimus</name>
    <dbReference type="NCBI Taxonomy" id="762213"/>
    <lineage>
        <taxon>Bacteria</taxon>
        <taxon>Pseudomonadati</taxon>
        <taxon>Pseudomonadota</taxon>
        <taxon>Alphaproteobacteria</taxon>
        <taxon>Rhodobacterales</taxon>
        <taxon>Roseobacteraceae</taxon>
        <taxon>Pacificibacter</taxon>
    </lineage>
</organism>
<evidence type="ECO:0000256" key="6">
    <source>
        <dbReference type="ARBA" id="ARBA00023136"/>
    </source>
</evidence>
<keyword evidence="3" id="KW-1003">Cell membrane</keyword>
<keyword evidence="5" id="KW-1133">Transmembrane helix</keyword>
<evidence type="ECO:0000256" key="4">
    <source>
        <dbReference type="ARBA" id="ARBA00022692"/>
    </source>
</evidence>
<name>A0A3N4UL64_9RHOB</name>
<comment type="subcellular location">
    <subcellularLocation>
        <location evidence="1">Cell membrane</location>
        <topology evidence="1">Single-pass membrane protein</topology>
    </subcellularLocation>
    <subcellularLocation>
        <location evidence="7">Cell membrane</location>
        <topology evidence="7">Single-pass type II membrane protein</topology>
    </subcellularLocation>
</comment>
<evidence type="ECO:0000256" key="7">
    <source>
        <dbReference type="RuleBase" id="RU003879"/>
    </source>
</evidence>
<evidence type="ECO:0000256" key="1">
    <source>
        <dbReference type="ARBA" id="ARBA00004162"/>
    </source>
</evidence>
<sequence length="134" mass="13976">MTMNFAPSPQKPRAESIVPMINVVFLLLIFFLMTSTLVTPEPFEVSPPLGQAQDNAQSTPILYVSKDGVLGFEDHMDEAALAAFAAAVAGQTETTAFAPQLRADAQTSAARVAAVLKSLAAAGLSNVSLVVAAK</sequence>
<gene>
    <name evidence="8" type="ORF">EDD53_0459</name>
</gene>
<keyword evidence="7" id="KW-0653">Protein transport</keyword>
<keyword evidence="9" id="KW-1185">Reference proteome</keyword>
<dbReference type="EMBL" id="RKQK01000001">
    <property type="protein sequence ID" value="RPE71342.1"/>
    <property type="molecule type" value="Genomic_DNA"/>
</dbReference>
<dbReference type="PANTHER" id="PTHR30558">
    <property type="entry name" value="EXBD MEMBRANE COMPONENT OF PMF-DRIVEN MACROMOLECULE IMPORT SYSTEM"/>
    <property type="match status" value="1"/>
</dbReference>
<dbReference type="GO" id="GO:0022857">
    <property type="term" value="F:transmembrane transporter activity"/>
    <property type="evidence" value="ECO:0007669"/>
    <property type="project" value="InterPro"/>
</dbReference>
<proteinExistence type="inferred from homology"/>
<protein>
    <submittedName>
        <fullName evidence="8">Outer membrane transport energization protein ExbD</fullName>
    </submittedName>
</protein>
<reference evidence="8 9" key="1">
    <citation type="submission" date="2018-11" db="EMBL/GenBank/DDBJ databases">
        <title>Genomic Encyclopedia of Type Strains, Phase IV (KMG-IV): sequencing the most valuable type-strain genomes for metagenomic binning, comparative biology and taxonomic classification.</title>
        <authorList>
            <person name="Goeker M."/>
        </authorList>
    </citation>
    <scope>NUCLEOTIDE SEQUENCE [LARGE SCALE GENOMIC DNA]</scope>
    <source>
        <strain evidence="8 9">DSM 104731</strain>
    </source>
</reference>
<keyword evidence="6" id="KW-0472">Membrane</keyword>
<comment type="caution">
    <text evidence="8">The sequence shown here is derived from an EMBL/GenBank/DDBJ whole genome shotgun (WGS) entry which is preliminary data.</text>
</comment>